<dbReference type="Gene3D" id="3.60.20.10">
    <property type="entry name" value="Glutamine Phosphoribosylpyrophosphate, subunit 1, domain 1"/>
    <property type="match status" value="1"/>
</dbReference>
<keyword evidence="5" id="KW-0479">Metal-binding</keyword>
<dbReference type="PROSITE" id="PS51476">
    <property type="entry name" value="PROTEASOME_BETA_2"/>
    <property type="match status" value="1"/>
</dbReference>
<evidence type="ECO:0000313" key="7">
    <source>
        <dbReference type="EMBL" id="MPM87778.1"/>
    </source>
</evidence>
<evidence type="ECO:0000256" key="3">
    <source>
        <dbReference type="ARBA" id="ARBA00022490"/>
    </source>
</evidence>
<evidence type="ECO:0000256" key="5">
    <source>
        <dbReference type="ARBA" id="ARBA00022723"/>
    </source>
</evidence>
<keyword evidence="4 7" id="KW-0645">Protease</keyword>
<dbReference type="EMBL" id="VSSQ01035538">
    <property type="protein sequence ID" value="MPM87778.1"/>
    <property type="molecule type" value="Genomic_DNA"/>
</dbReference>
<reference evidence="7" key="1">
    <citation type="submission" date="2019-08" db="EMBL/GenBank/DDBJ databases">
        <authorList>
            <person name="Kucharzyk K."/>
            <person name="Murdoch R.W."/>
            <person name="Higgins S."/>
            <person name="Loffler F."/>
        </authorList>
    </citation>
    <scope>NUCLEOTIDE SEQUENCE</scope>
</reference>
<dbReference type="PANTHER" id="PTHR32194:SF0">
    <property type="entry name" value="ATP-DEPENDENT PROTEASE SUBUNIT HSLV"/>
    <property type="match status" value="1"/>
</dbReference>
<dbReference type="InterPro" id="IPR001353">
    <property type="entry name" value="Proteasome_sua/b"/>
</dbReference>
<dbReference type="GO" id="GO:0005839">
    <property type="term" value="C:proteasome core complex"/>
    <property type="evidence" value="ECO:0007669"/>
    <property type="project" value="InterPro"/>
</dbReference>
<keyword evidence="6 7" id="KW-0378">Hydrolase</keyword>
<dbReference type="PANTHER" id="PTHR32194">
    <property type="entry name" value="METALLOPROTEASE TLDD"/>
    <property type="match status" value="1"/>
</dbReference>
<dbReference type="HAMAP" id="MF_00248">
    <property type="entry name" value="HslV"/>
    <property type="match status" value="1"/>
</dbReference>
<dbReference type="AlphaFoldDB" id="A0A645DFH0"/>
<dbReference type="GO" id="GO:0004298">
    <property type="term" value="F:threonine-type endopeptidase activity"/>
    <property type="evidence" value="ECO:0007669"/>
    <property type="project" value="InterPro"/>
</dbReference>
<evidence type="ECO:0000256" key="4">
    <source>
        <dbReference type="ARBA" id="ARBA00022670"/>
    </source>
</evidence>
<evidence type="ECO:0000256" key="1">
    <source>
        <dbReference type="ARBA" id="ARBA00004496"/>
    </source>
</evidence>
<dbReference type="InterPro" id="IPR022281">
    <property type="entry name" value="ATP-dep_Prtase_HsIV_su"/>
</dbReference>
<dbReference type="Pfam" id="PF00227">
    <property type="entry name" value="Proteasome"/>
    <property type="match status" value="1"/>
</dbReference>
<dbReference type="GO" id="GO:0051603">
    <property type="term" value="P:proteolysis involved in protein catabolic process"/>
    <property type="evidence" value="ECO:0007669"/>
    <property type="project" value="InterPro"/>
</dbReference>
<dbReference type="NCBIfam" id="TIGR03692">
    <property type="entry name" value="ATP_dep_HslV"/>
    <property type="match status" value="1"/>
</dbReference>
<dbReference type="InterPro" id="IPR029055">
    <property type="entry name" value="Ntn_hydrolases_N"/>
</dbReference>
<dbReference type="PIRSF" id="PIRSF039093">
    <property type="entry name" value="HslV"/>
    <property type="match status" value="1"/>
</dbReference>
<organism evidence="7">
    <name type="scientific">bioreactor metagenome</name>
    <dbReference type="NCBI Taxonomy" id="1076179"/>
    <lineage>
        <taxon>unclassified sequences</taxon>
        <taxon>metagenomes</taxon>
        <taxon>ecological metagenomes</taxon>
    </lineage>
</organism>
<name>A0A645DFH0_9ZZZZ</name>
<dbReference type="NCBIfam" id="NF003964">
    <property type="entry name" value="PRK05456.1"/>
    <property type="match status" value="1"/>
</dbReference>
<protein>
    <submittedName>
        <fullName evidence="7">ATP-dependent protease subunit HslV</fullName>
        <ecNumber evidence="7">3.4.25.2</ecNumber>
    </submittedName>
</protein>
<comment type="caution">
    <text evidence="7">The sequence shown here is derived from an EMBL/GenBank/DDBJ whole genome shotgun (WGS) entry which is preliminary data.</text>
</comment>
<evidence type="ECO:0000256" key="2">
    <source>
        <dbReference type="ARBA" id="ARBA00006053"/>
    </source>
</evidence>
<accession>A0A645DFH0</accession>
<dbReference type="EC" id="3.4.25.2" evidence="7"/>
<dbReference type="GO" id="GO:0046872">
    <property type="term" value="F:metal ion binding"/>
    <property type="evidence" value="ECO:0007669"/>
    <property type="project" value="UniProtKB-KW"/>
</dbReference>
<proteinExistence type="inferred from homology"/>
<evidence type="ECO:0000256" key="6">
    <source>
        <dbReference type="ARBA" id="ARBA00022801"/>
    </source>
</evidence>
<comment type="subcellular location">
    <subcellularLocation>
        <location evidence="1">Cytoplasm</location>
    </subcellularLocation>
</comment>
<comment type="similarity">
    <text evidence="2">Belongs to the peptidase T1B family. HslV subfamily.</text>
</comment>
<keyword evidence="3" id="KW-0963">Cytoplasm</keyword>
<dbReference type="SUPFAM" id="SSF56235">
    <property type="entry name" value="N-terminal nucleophile aminohydrolases (Ntn hydrolases)"/>
    <property type="match status" value="1"/>
</dbReference>
<dbReference type="GO" id="GO:0009376">
    <property type="term" value="C:HslUV protease complex"/>
    <property type="evidence" value="ECO:0007669"/>
    <property type="project" value="InterPro"/>
</dbReference>
<gene>
    <name evidence="7" type="primary">hslV_9</name>
    <name evidence="7" type="ORF">SDC9_134878</name>
</gene>
<sequence>MLFRELEEMIELFKGTSILCVRRGDTVAMAGDGQVTLGDQIIKAGARKVRRLYKGKVLAGFAGSTADAMTLLERFEARLEENSGDLMRAAVSLVKEWRLDRALRKLEALMLVADENHTLLLSGAGDVLEPENNVAAIGSGAGFALAAARAFMESGKGSVSEIAHRSIEIAADICIYTDKEITVEVIGE</sequence>
<dbReference type="InterPro" id="IPR023333">
    <property type="entry name" value="Proteasome_suB-type"/>
</dbReference>